<dbReference type="EMBL" id="NFKK01000017">
    <property type="protein sequence ID" value="OUP51770.1"/>
    <property type="molecule type" value="Genomic_DNA"/>
</dbReference>
<comment type="caution">
    <text evidence="3">The sequence shown here is derived from an EMBL/GenBank/DDBJ whole genome shotgun (WGS) entry which is preliminary data.</text>
</comment>
<dbReference type="PANTHER" id="PTHR36432:SF1">
    <property type="entry name" value="STAGE V SPORULATION PROTEIN T"/>
    <property type="match status" value="1"/>
</dbReference>
<dbReference type="Proteomes" id="UP000195897">
    <property type="component" value="Unassembled WGS sequence"/>
</dbReference>
<dbReference type="STRING" id="501571.GCA_900143195_00189"/>
<evidence type="ECO:0000313" key="4">
    <source>
        <dbReference type="Proteomes" id="UP000195326"/>
    </source>
</evidence>
<dbReference type="InterPro" id="IPR052731">
    <property type="entry name" value="B_subtilis_Trans_State_Reg"/>
</dbReference>
<feature type="domain" description="SpoVT-AbrB" evidence="1">
    <location>
        <begin position="7"/>
        <end position="32"/>
    </location>
</feature>
<evidence type="ECO:0000259" key="1">
    <source>
        <dbReference type="Pfam" id="PF04014"/>
    </source>
</evidence>
<dbReference type="InterPro" id="IPR007159">
    <property type="entry name" value="SpoVT-AbrB_dom"/>
</dbReference>
<dbReference type="Proteomes" id="UP000195326">
    <property type="component" value="Unassembled WGS sequence"/>
</dbReference>
<gene>
    <name evidence="3" type="ORF">B5F15_04785</name>
    <name evidence="2" type="ORF">B5F17_11610</name>
</gene>
<dbReference type="NCBIfam" id="TIGR01439">
    <property type="entry name" value="lp_hng_hel_AbrB"/>
    <property type="match status" value="1"/>
</dbReference>
<protein>
    <submittedName>
        <fullName evidence="3">Stage V sporulation protein T</fullName>
    </submittedName>
</protein>
<reference evidence="4 5" key="1">
    <citation type="submission" date="2017-04" db="EMBL/GenBank/DDBJ databases">
        <title>Function of individual gut microbiota members based on whole genome sequencing of pure cultures obtained from chicken caecum.</title>
        <authorList>
            <person name="Medvecky M."/>
            <person name="Cejkova D."/>
            <person name="Polansky O."/>
            <person name="Karasova D."/>
            <person name="Kubasova T."/>
            <person name="Cizek A."/>
            <person name="Rychlik I."/>
        </authorList>
    </citation>
    <scope>NUCLEOTIDE SEQUENCE [LARGE SCALE GENOMIC DNA]</scope>
    <source>
        <strain evidence="4">An179</strain>
        <strain evidence="5">An180</strain>
    </source>
</reference>
<dbReference type="PANTHER" id="PTHR36432">
    <property type="match status" value="1"/>
</dbReference>
<dbReference type="Gene3D" id="2.10.260.10">
    <property type="match status" value="1"/>
</dbReference>
<dbReference type="EMBL" id="NFKL01000005">
    <property type="protein sequence ID" value="OUP59739.1"/>
    <property type="molecule type" value="Genomic_DNA"/>
</dbReference>
<evidence type="ECO:0000313" key="5">
    <source>
        <dbReference type="Proteomes" id="UP000195897"/>
    </source>
</evidence>
<evidence type="ECO:0000313" key="3">
    <source>
        <dbReference type="EMBL" id="OUP59739.1"/>
    </source>
</evidence>
<dbReference type="AlphaFoldDB" id="A0A1Y4LVU8"/>
<name>A0A1Y4LVU8_9FIRM</name>
<dbReference type="SUPFAM" id="SSF89447">
    <property type="entry name" value="AbrB/MazE/MraZ-like"/>
    <property type="match status" value="1"/>
</dbReference>
<accession>A0A1Y4LVU8</accession>
<dbReference type="GO" id="GO:0003677">
    <property type="term" value="F:DNA binding"/>
    <property type="evidence" value="ECO:0007669"/>
    <property type="project" value="InterPro"/>
</dbReference>
<proteinExistence type="predicted"/>
<dbReference type="InterPro" id="IPR037914">
    <property type="entry name" value="SpoVT-AbrB_sf"/>
</dbReference>
<sequence length="57" mass="6723">MKATGIVRRIDDLGRVVIPKEIRRTMRIREGDPSQTTLTWWEAFCFGMLDLSKRQGW</sequence>
<organism evidence="3 4">
    <name type="scientific">Butyricicoccus pullicaecorum</name>
    <dbReference type="NCBI Taxonomy" id="501571"/>
    <lineage>
        <taxon>Bacteria</taxon>
        <taxon>Bacillati</taxon>
        <taxon>Bacillota</taxon>
        <taxon>Clostridia</taxon>
        <taxon>Eubacteriales</taxon>
        <taxon>Butyricicoccaceae</taxon>
        <taxon>Butyricicoccus</taxon>
    </lineage>
</organism>
<reference evidence="3" key="2">
    <citation type="journal article" date="2018" name="BMC Genomics">
        <title>Whole genome sequencing and function prediction of 133 gut anaerobes isolated from chicken caecum in pure cultures.</title>
        <authorList>
            <person name="Medvecky M."/>
            <person name="Cejkova D."/>
            <person name="Polansky O."/>
            <person name="Karasova D."/>
            <person name="Kubasova T."/>
            <person name="Cizek A."/>
            <person name="Rychlik I."/>
        </authorList>
    </citation>
    <scope>NUCLEOTIDE SEQUENCE</scope>
    <source>
        <strain evidence="3">An179</strain>
        <strain evidence="2">An180</strain>
    </source>
</reference>
<evidence type="ECO:0000313" key="2">
    <source>
        <dbReference type="EMBL" id="OUP51770.1"/>
    </source>
</evidence>
<dbReference type="Pfam" id="PF04014">
    <property type="entry name" value="MazE_antitoxin"/>
    <property type="match status" value="1"/>
</dbReference>